<dbReference type="SMART" id="SM00184">
    <property type="entry name" value="RING"/>
    <property type="match status" value="1"/>
</dbReference>
<dbReference type="GO" id="GO:0030544">
    <property type="term" value="F:Hsp70 protein binding"/>
    <property type="evidence" value="ECO:0007669"/>
    <property type="project" value="TreeGrafter"/>
</dbReference>
<accession>A0A8S9MWK6</accession>
<evidence type="ECO:0000313" key="4">
    <source>
        <dbReference type="EMBL" id="KAF3486218.1"/>
    </source>
</evidence>
<dbReference type="GO" id="GO:0008270">
    <property type="term" value="F:zinc ion binding"/>
    <property type="evidence" value="ECO:0007669"/>
    <property type="project" value="UniProtKB-KW"/>
</dbReference>
<proteinExistence type="predicted"/>
<dbReference type="InterPro" id="IPR013083">
    <property type="entry name" value="Znf_RING/FYVE/PHD"/>
</dbReference>
<dbReference type="Proteomes" id="UP000712600">
    <property type="component" value="Unassembled WGS sequence"/>
</dbReference>
<sequence>MIPEWESESRHRTMYYINRHRTSILVAEPPVYISLLDVMATVVSEVLGFPTSLPVGSLFSCPEGSETEISACLRLSSHALTNTGTAVDSTVGQEIMPQDAVQVQLHPLRPFYKGEIVAWKIQQGDKLRYGRVPEDVRPSAGQALYRFKVEMTPGETGLLLSSQVFSFRGTSVENEGPSSLAEVLPAVSDNKSQGSSDSSRTNKASSSSQPVNETQYGRVTAKELVEAVHEMLSAAGINMELENQSLLQRTITLQEELKDSQAAYILEQERAEASLKEAETAKSQWICKICLIKEVDITIVPCGHVLCRECSASVARCPFCRLQVTRTIRIFRP</sequence>
<dbReference type="Pfam" id="PF13920">
    <property type="entry name" value="zf-C3HC4_3"/>
    <property type="match status" value="1"/>
</dbReference>
<dbReference type="EMBL" id="QGKX02002183">
    <property type="protein sequence ID" value="KAF3486218.1"/>
    <property type="molecule type" value="Genomic_DNA"/>
</dbReference>
<gene>
    <name evidence="4" type="ORF">F2Q69_00056531</name>
</gene>
<dbReference type="PROSITE" id="PS50089">
    <property type="entry name" value="ZF_RING_2"/>
    <property type="match status" value="1"/>
</dbReference>
<protein>
    <recommendedName>
        <fullName evidence="3">RING-type domain-containing protein</fullName>
    </recommendedName>
</protein>
<dbReference type="PANTHER" id="PTHR15600">
    <property type="entry name" value="SACSIN"/>
    <property type="match status" value="1"/>
</dbReference>
<name>A0A8S9MWK6_BRACR</name>
<feature type="compositionally biased region" description="Polar residues" evidence="2">
    <location>
        <begin position="201"/>
        <end position="216"/>
    </location>
</feature>
<keyword evidence="1" id="KW-0863">Zinc-finger</keyword>
<dbReference type="AlphaFoldDB" id="A0A8S9MWK6"/>
<dbReference type="InterPro" id="IPR001841">
    <property type="entry name" value="Znf_RING"/>
</dbReference>
<evidence type="ECO:0000259" key="3">
    <source>
        <dbReference type="PROSITE" id="PS50089"/>
    </source>
</evidence>
<evidence type="ECO:0000313" key="5">
    <source>
        <dbReference type="Proteomes" id="UP000712600"/>
    </source>
</evidence>
<evidence type="ECO:0000256" key="2">
    <source>
        <dbReference type="SAM" id="MobiDB-lite"/>
    </source>
</evidence>
<dbReference type="SUPFAM" id="SSF57850">
    <property type="entry name" value="RING/U-box"/>
    <property type="match status" value="1"/>
</dbReference>
<feature type="region of interest" description="Disordered" evidence="2">
    <location>
        <begin position="188"/>
        <end position="216"/>
    </location>
</feature>
<evidence type="ECO:0000256" key="1">
    <source>
        <dbReference type="PROSITE-ProRule" id="PRU00175"/>
    </source>
</evidence>
<keyword evidence="1" id="KW-0862">Zinc</keyword>
<dbReference type="Gene3D" id="3.30.40.10">
    <property type="entry name" value="Zinc/RING finger domain, C3HC4 (zinc finger)"/>
    <property type="match status" value="1"/>
</dbReference>
<feature type="domain" description="RING-type" evidence="3">
    <location>
        <begin position="287"/>
        <end position="321"/>
    </location>
</feature>
<reference evidence="4" key="1">
    <citation type="submission" date="2019-12" db="EMBL/GenBank/DDBJ databases">
        <title>Genome sequencing and annotation of Brassica cretica.</title>
        <authorList>
            <person name="Studholme D.J."/>
            <person name="Sarris P."/>
        </authorList>
    </citation>
    <scope>NUCLEOTIDE SEQUENCE</scope>
    <source>
        <strain evidence="4">PFS-109/04</strain>
        <tissue evidence="4">Leaf</tissue>
    </source>
</reference>
<comment type="caution">
    <text evidence="4">The sequence shown here is derived from an EMBL/GenBank/DDBJ whole genome shotgun (WGS) entry which is preliminary data.</text>
</comment>
<dbReference type="InterPro" id="IPR052972">
    <property type="entry name" value="Sacsin_chaperone_reg"/>
</dbReference>
<organism evidence="4 5">
    <name type="scientific">Brassica cretica</name>
    <name type="common">Mustard</name>
    <dbReference type="NCBI Taxonomy" id="69181"/>
    <lineage>
        <taxon>Eukaryota</taxon>
        <taxon>Viridiplantae</taxon>
        <taxon>Streptophyta</taxon>
        <taxon>Embryophyta</taxon>
        <taxon>Tracheophyta</taxon>
        <taxon>Spermatophyta</taxon>
        <taxon>Magnoliopsida</taxon>
        <taxon>eudicotyledons</taxon>
        <taxon>Gunneridae</taxon>
        <taxon>Pentapetalae</taxon>
        <taxon>rosids</taxon>
        <taxon>malvids</taxon>
        <taxon>Brassicales</taxon>
        <taxon>Brassicaceae</taxon>
        <taxon>Brassiceae</taxon>
        <taxon>Brassica</taxon>
    </lineage>
</organism>
<dbReference type="PANTHER" id="PTHR15600:SF42">
    <property type="entry name" value="SACSIN"/>
    <property type="match status" value="1"/>
</dbReference>
<keyword evidence="1" id="KW-0479">Metal-binding</keyword>
<feature type="compositionally biased region" description="Low complexity" evidence="2">
    <location>
        <begin position="188"/>
        <end position="199"/>
    </location>
</feature>